<name>A0ACB5RFW5_9CLOT</name>
<keyword evidence="2" id="KW-1185">Reference proteome</keyword>
<dbReference type="Proteomes" id="UP001058074">
    <property type="component" value="Unassembled WGS sequence"/>
</dbReference>
<protein>
    <submittedName>
        <fullName evidence="1">Glutamyl-tRNA reductase</fullName>
    </submittedName>
</protein>
<organism evidence="1 2">
    <name type="scientific">Inconstantimicrobium mannanitabidum</name>
    <dbReference type="NCBI Taxonomy" id="1604901"/>
    <lineage>
        <taxon>Bacteria</taxon>
        <taxon>Bacillati</taxon>
        <taxon>Bacillota</taxon>
        <taxon>Clostridia</taxon>
        <taxon>Eubacteriales</taxon>
        <taxon>Clostridiaceae</taxon>
        <taxon>Inconstantimicrobium</taxon>
    </lineage>
</organism>
<evidence type="ECO:0000313" key="1">
    <source>
        <dbReference type="EMBL" id="GKX67991.1"/>
    </source>
</evidence>
<sequence>MIQLIGLKKGLALSIREQLSIGKSKYREGLKEILKFCDEVVIISTCNRTEIYFNSEEEGNCIIHKLFQALGWDESLSQYIFYSQGYDTTRHLLEVVCGFHSKILGEDQILGQVKEAYYYSIEAKAVSGDLQRLFQEAITCGKEFRTKAKMHNIPVSSASIAVNYALKKECKKFMVLGYGDVGKLAVKYLLARDILKVYIVVREPKKITDLKDDRVKIIEFNEKNDFMKKVDCIISCTSAPHHIIGKKDITEDKKLLIFDLAVPRDVELSIGECSNIELLDIDMISKIDDENKKLRKERMESCRDIIRKRISAYEEWRELKEISPYVKKLKAISQEVSQKRIDTFINKSKTKDHKELAEVLIRSTSDFYVNRAIEALKEAKLEGREEQCLEIIQKIFKRS</sequence>
<comment type="caution">
    <text evidence="1">The sequence shown here is derived from an EMBL/GenBank/DDBJ whole genome shotgun (WGS) entry which is preliminary data.</text>
</comment>
<dbReference type="EMBL" id="BROD01000001">
    <property type="protein sequence ID" value="GKX67991.1"/>
    <property type="molecule type" value="Genomic_DNA"/>
</dbReference>
<gene>
    <name evidence="1" type="primary">hemA</name>
    <name evidence="1" type="ORF">rsdtw13_32490</name>
</gene>
<reference evidence="1" key="1">
    <citation type="journal article" date="2025" name="Int. J. Syst. Evol. Microbiol.">
        <title>Inconstantimicrobium mannanitabidum sp. nov., a novel member of the family Clostridiaceae isolated from anoxic soil under the treatment of reductive soil disinfestation.</title>
        <authorList>
            <person name="Ueki A."/>
            <person name="Tonouchi A."/>
            <person name="Honma S."/>
            <person name="Kaku N."/>
            <person name="Ueki K."/>
        </authorList>
    </citation>
    <scope>NUCLEOTIDE SEQUENCE</scope>
    <source>
        <strain evidence="1">TW13</strain>
    </source>
</reference>
<accession>A0ACB5RFW5</accession>
<evidence type="ECO:0000313" key="2">
    <source>
        <dbReference type="Proteomes" id="UP001058074"/>
    </source>
</evidence>
<proteinExistence type="predicted"/>